<evidence type="ECO:0000313" key="6">
    <source>
        <dbReference type="Proteomes" id="UP000318667"/>
    </source>
</evidence>
<dbReference type="EMBL" id="VLKI01000001">
    <property type="protein sequence ID" value="TWH91102.1"/>
    <property type="molecule type" value="Genomic_DNA"/>
</dbReference>
<gene>
    <name evidence="5" type="ORF">IQ19_00555</name>
</gene>
<name>A0A562K6Q4_9BACI</name>
<dbReference type="GeneID" id="65401837"/>
<dbReference type="AlphaFoldDB" id="A0A562K6Q4"/>
<dbReference type="PRINTS" id="PR00455">
    <property type="entry name" value="HTHTETR"/>
</dbReference>
<dbReference type="SUPFAM" id="SSF46689">
    <property type="entry name" value="Homeodomain-like"/>
    <property type="match status" value="1"/>
</dbReference>
<evidence type="ECO:0000256" key="1">
    <source>
        <dbReference type="ARBA" id="ARBA00022491"/>
    </source>
</evidence>
<dbReference type="RefSeq" id="WP_158638727.1">
    <property type="nucleotide sequence ID" value="NZ_CBCSDC010000058.1"/>
</dbReference>
<accession>A0A562K6Q4</accession>
<comment type="caution">
    <text evidence="5">The sequence shown here is derived from an EMBL/GenBank/DDBJ whole genome shotgun (WGS) entry which is preliminary data.</text>
</comment>
<dbReference type="PROSITE" id="PS50977">
    <property type="entry name" value="HTH_TETR_2"/>
    <property type="match status" value="1"/>
</dbReference>
<protein>
    <submittedName>
        <fullName evidence="5">TetR family transcriptional regulator</fullName>
    </submittedName>
</protein>
<organism evidence="5 6">
    <name type="scientific">Cytobacillus oceanisediminis</name>
    <dbReference type="NCBI Taxonomy" id="665099"/>
    <lineage>
        <taxon>Bacteria</taxon>
        <taxon>Bacillati</taxon>
        <taxon>Bacillota</taxon>
        <taxon>Bacilli</taxon>
        <taxon>Bacillales</taxon>
        <taxon>Bacillaceae</taxon>
        <taxon>Cytobacillus</taxon>
    </lineage>
</organism>
<sequence>MDGYQLRTEKKKEQIQKAALELFKDLGIEKVSLAEIARKAKVSPVTIYNHFGTKDELVKNVVHTFLQKEWNSRLETIQQEDLSFPEKVEKLILDTATVSGINPDFLNKLVESNPELEQLIQDFFKARMKYIICFFEEGKQLGYVDPDISTESIMVYLNILQNAAKDLLFYNESSKNSKLGEDLSRLFFYGLLKKPNSDDQ</sequence>
<keyword evidence="1" id="KW-0678">Repressor</keyword>
<dbReference type="Proteomes" id="UP000318667">
    <property type="component" value="Unassembled WGS sequence"/>
</dbReference>
<proteinExistence type="predicted"/>
<reference evidence="5 6" key="1">
    <citation type="journal article" date="2015" name="Stand. Genomic Sci.">
        <title>Genomic Encyclopedia of Bacterial and Archaeal Type Strains, Phase III: the genomes of soil and plant-associated and newly described type strains.</title>
        <authorList>
            <person name="Whitman W.B."/>
            <person name="Woyke T."/>
            <person name="Klenk H.P."/>
            <person name="Zhou Y."/>
            <person name="Lilburn T.G."/>
            <person name="Beck B.J."/>
            <person name="De Vos P."/>
            <person name="Vandamme P."/>
            <person name="Eisen J.A."/>
            <person name="Garrity G."/>
            <person name="Hugenholtz P."/>
            <person name="Kyrpides N.C."/>
        </authorList>
    </citation>
    <scope>NUCLEOTIDE SEQUENCE [LARGE SCALE GENOMIC DNA]</scope>
    <source>
        <strain evidence="5 6">CGMCC 1.10115</strain>
    </source>
</reference>
<evidence type="ECO:0000259" key="4">
    <source>
        <dbReference type="PROSITE" id="PS50977"/>
    </source>
</evidence>
<feature type="domain" description="HTH tetR-type" evidence="4">
    <location>
        <begin position="9"/>
        <end position="69"/>
    </location>
</feature>
<feature type="DNA-binding region" description="H-T-H motif" evidence="3">
    <location>
        <begin position="32"/>
        <end position="51"/>
    </location>
</feature>
<evidence type="ECO:0000313" key="5">
    <source>
        <dbReference type="EMBL" id="TWH91102.1"/>
    </source>
</evidence>
<keyword evidence="6" id="KW-1185">Reference proteome</keyword>
<dbReference type="Pfam" id="PF00440">
    <property type="entry name" value="TetR_N"/>
    <property type="match status" value="1"/>
</dbReference>
<dbReference type="PANTHER" id="PTHR43479">
    <property type="entry name" value="ACREF/ENVCD OPERON REPRESSOR-RELATED"/>
    <property type="match status" value="1"/>
</dbReference>
<dbReference type="GO" id="GO:0003677">
    <property type="term" value="F:DNA binding"/>
    <property type="evidence" value="ECO:0007669"/>
    <property type="project" value="UniProtKB-UniRule"/>
</dbReference>
<dbReference type="InterPro" id="IPR009057">
    <property type="entry name" value="Homeodomain-like_sf"/>
</dbReference>
<evidence type="ECO:0000256" key="3">
    <source>
        <dbReference type="PROSITE-ProRule" id="PRU00335"/>
    </source>
</evidence>
<dbReference type="InterPro" id="IPR050624">
    <property type="entry name" value="HTH-type_Tx_Regulator"/>
</dbReference>
<dbReference type="Gene3D" id="1.10.357.10">
    <property type="entry name" value="Tetracycline Repressor, domain 2"/>
    <property type="match status" value="1"/>
</dbReference>
<dbReference type="InterPro" id="IPR001647">
    <property type="entry name" value="HTH_TetR"/>
</dbReference>
<keyword evidence="2 3" id="KW-0238">DNA-binding</keyword>
<dbReference type="PANTHER" id="PTHR43479:SF11">
    <property type="entry name" value="ACREF_ENVCD OPERON REPRESSOR-RELATED"/>
    <property type="match status" value="1"/>
</dbReference>
<evidence type="ECO:0000256" key="2">
    <source>
        <dbReference type="ARBA" id="ARBA00023125"/>
    </source>
</evidence>
<dbReference type="OrthoDB" id="113732at2"/>